<dbReference type="RefSeq" id="WP_152153689.1">
    <property type="nucleotide sequence ID" value="NZ_WEIO01000010.1"/>
</dbReference>
<dbReference type="Proteomes" id="UP000429595">
    <property type="component" value="Unassembled WGS sequence"/>
</dbReference>
<feature type="domain" description="N-acetyltransferase" evidence="1">
    <location>
        <begin position="2"/>
        <end position="140"/>
    </location>
</feature>
<accession>A0A6I1FCK4</accession>
<evidence type="ECO:0000259" key="1">
    <source>
        <dbReference type="PROSITE" id="PS51186"/>
    </source>
</evidence>
<evidence type="ECO:0000313" key="2">
    <source>
        <dbReference type="EMBL" id="KAB7705018.1"/>
    </source>
</evidence>
<dbReference type="Pfam" id="PF13673">
    <property type="entry name" value="Acetyltransf_10"/>
    <property type="match status" value="1"/>
</dbReference>
<dbReference type="GO" id="GO:0004343">
    <property type="term" value="F:glucosamine 6-phosphate N-acetyltransferase activity"/>
    <property type="evidence" value="ECO:0007669"/>
    <property type="project" value="TreeGrafter"/>
</dbReference>
<dbReference type="PANTHER" id="PTHR13355:SF11">
    <property type="entry name" value="GLUCOSAMINE 6-PHOSPHATE N-ACETYLTRANSFERASE"/>
    <property type="match status" value="1"/>
</dbReference>
<dbReference type="AlphaFoldDB" id="A0A6I1FCK4"/>
<dbReference type="SUPFAM" id="SSF55729">
    <property type="entry name" value="Acyl-CoA N-acyltransferases (Nat)"/>
    <property type="match status" value="1"/>
</dbReference>
<keyword evidence="3" id="KW-1185">Reference proteome</keyword>
<sequence>MKVITVKNEQGRNDAYDIRKKVFVEEQRVPLELEIDEHEDAAVHFVLYDGEKPCGAGRFLIKDGFGKAQRICVLPEYRGKGAGRLIMDALETHAQEHNAAALKLDAQTHAIPFYERLGYEVISDEFMDAGIPHKTMKKTF</sequence>
<dbReference type="EMBL" id="WEIO01000010">
    <property type="protein sequence ID" value="KAB7705018.1"/>
    <property type="molecule type" value="Genomic_DNA"/>
</dbReference>
<proteinExistence type="predicted"/>
<keyword evidence="2" id="KW-0808">Transferase</keyword>
<dbReference type="InterPro" id="IPR039143">
    <property type="entry name" value="GNPNAT1-like"/>
</dbReference>
<dbReference type="PANTHER" id="PTHR13355">
    <property type="entry name" value="GLUCOSAMINE 6-PHOSPHATE N-ACETYLTRANSFERASE"/>
    <property type="match status" value="1"/>
</dbReference>
<name>A0A6I1FCK4_9BACI</name>
<protein>
    <submittedName>
        <fullName evidence="2">GNAT family N-acetyltransferase</fullName>
    </submittedName>
</protein>
<dbReference type="CDD" id="cd04301">
    <property type="entry name" value="NAT_SF"/>
    <property type="match status" value="1"/>
</dbReference>
<dbReference type="Gene3D" id="3.40.630.30">
    <property type="match status" value="1"/>
</dbReference>
<dbReference type="PROSITE" id="PS51186">
    <property type="entry name" value="GNAT"/>
    <property type="match status" value="1"/>
</dbReference>
<organism evidence="2 3">
    <name type="scientific">Bacillus aerolatus</name>
    <dbReference type="NCBI Taxonomy" id="2653354"/>
    <lineage>
        <taxon>Bacteria</taxon>
        <taxon>Bacillati</taxon>
        <taxon>Bacillota</taxon>
        <taxon>Bacilli</taxon>
        <taxon>Bacillales</taxon>
        <taxon>Bacillaceae</taxon>
        <taxon>Bacillus</taxon>
    </lineage>
</organism>
<dbReference type="InterPro" id="IPR000182">
    <property type="entry name" value="GNAT_dom"/>
</dbReference>
<comment type="caution">
    <text evidence="2">The sequence shown here is derived from an EMBL/GenBank/DDBJ whole genome shotgun (WGS) entry which is preliminary data.</text>
</comment>
<dbReference type="InterPro" id="IPR016181">
    <property type="entry name" value="Acyl_CoA_acyltransferase"/>
</dbReference>
<evidence type="ECO:0000313" key="3">
    <source>
        <dbReference type="Proteomes" id="UP000429595"/>
    </source>
</evidence>
<reference evidence="2 3" key="1">
    <citation type="submission" date="2019-10" db="EMBL/GenBank/DDBJ databases">
        <title>Bacillus aerolatum sp. nov., isolated from bioaerosol of sport playgrounds.</title>
        <authorList>
            <person name="Chen P."/>
            <person name="Zhang G."/>
        </authorList>
    </citation>
    <scope>NUCLEOTIDE SEQUENCE [LARGE SCALE GENOMIC DNA]</scope>
    <source>
        <strain evidence="2 3">CX253</strain>
    </source>
</reference>
<gene>
    <name evidence="2" type="ORF">F9802_15780</name>
</gene>